<comment type="caution">
    <text evidence="9">The sequence shown here is derived from an EMBL/GenBank/DDBJ whole genome shotgun (WGS) entry which is preliminary data.</text>
</comment>
<evidence type="ECO:0000256" key="2">
    <source>
        <dbReference type="ARBA" id="ARBA00022729"/>
    </source>
</evidence>
<evidence type="ECO:0000256" key="5">
    <source>
        <dbReference type="ARBA" id="ARBA00022825"/>
    </source>
</evidence>
<sequence length="487" mass="52881">MDGKRGIKANKKECENKMKSPKIAVALSTLLCLVLFMGPVPYGWAAAERSVVQLENMFVDVSEKAMPTVVHITSQRQLLKDMKDKMDEDFFKIFPFPHMDPDAFRAMAAGSGLIMDKAGYILTNNHLVENSESIKVKIGDKGRLYDGQVIGRDPATDLAVIKIEPEKPLPQATLGDSSKLKVGQWAIAIGDPFGLEKTVSVGVISGLGRAGFGGPLENVRYQDFIQTDASINPGNSGGPLLNSNGEVIGINTFIQSAGSGIGFAIPVNMAKEVYEQVLEHGEVIRGYLGVGIRDLWEGMAAALNVPDMKGALIDQVMPDTPAEKAGLTHGDVVRKIDGIEIESSKMLQQIISHKSPGDKVRVTLLRQGEQKELTVELSKFPAEIAMVREPEKKENVLGLAVGPLPEGLAQPGEKGVFITDVEPNGPAEEGELAEGDIILEVNMQEVKSVDAFWKIVDDLKPGQWVSFYIKRANQTIYRAVKIPTTQP</sequence>
<dbReference type="InterPro" id="IPR011782">
    <property type="entry name" value="Pept_S1C_Do"/>
</dbReference>
<dbReference type="EMBL" id="QZKI01000102">
    <property type="protein sequence ID" value="RJP67567.1"/>
    <property type="molecule type" value="Genomic_DNA"/>
</dbReference>
<dbReference type="GO" id="GO:0004252">
    <property type="term" value="F:serine-type endopeptidase activity"/>
    <property type="evidence" value="ECO:0007669"/>
    <property type="project" value="InterPro"/>
</dbReference>
<evidence type="ECO:0000256" key="7">
    <source>
        <dbReference type="PIRSR" id="PIRSR611782-2"/>
    </source>
</evidence>
<name>A0A419EU14_9BACT</name>
<dbReference type="Proteomes" id="UP000285961">
    <property type="component" value="Unassembled WGS sequence"/>
</dbReference>
<dbReference type="InterPro" id="IPR036034">
    <property type="entry name" value="PDZ_sf"/>
</dbReference>
<dbReference type="PRINTS" id="PR00834">
    <property type="entry name" value="PROTEASES2C"/>
</dbReference>
<feature type="binding site" evidence="7">
    <location>
        <position position="126"/>
    </location>
    <ligand>
        <name>substrate</name>
    </ligand>
</feature>
<evidence type="ECO:0000256" key="4">
    <source>
        <dbReference type="ARBA" id="ARBA00022801"/>
    </source>
</evidence>
<accession>A0A419EU14</accession>
<keyword evidence="2" id="KW-0732">Signal</keyword>
<feature type="domain" description="PDZ" evidence="8">
    <location>
        <begin position="383"/>
        <end position="449"/>
    </location>
</feature>
<dbReference type="InterPro" id="IPR001478">
    <property type="entry name" value="PDZ"/>
</dbReference>
<evidence type="ECO:0000313" key="10">
    <source>
        <dbReference type="Proteomes" id="UP000285961"/>
    </source>
</evidence>
<gene>
    <name evidence="9" type="ORF">C4532_14395</name>
</gene>
<dbReference type="PANTHER" id="PTHR43343">
    <property type="entry name" value="PEPTIDASE S12"/>
    <property type="match status" value="1"/>
</dbReference>
<dbReference type="PROSITE" id="PS50106">
    <property type="entry name" value="PDZ"/>
    <property type="match status" value="2"/>
</dbReference>
<keyword evidence="4" id="KW-0378">Hydrolase</keyword>
<feature type="active site" description="Charge relay system" evidence="6">
    <location>
        <position position="236"/>
    </location>
</feature>
<dbReference type="GO" id="GO:0006508">
    <property type="term" value="P:proteolysis"/>
    <property type="evidence" value="ECO:0007669"/>
    <property type="project" value="UniProtKB-KW"/>
</dbReference>
<dbReference type="SUPFAM" id="SSF50156">
    <property type="entry name" value="PDZ domain-like"/>
    <property type="match status" value="2"/>
</dbReference>
<dbReference type="Gene3D" id="2.30.42.10">
    <property type="match status" value="2"/>
</dbReference>
<dbReference type="Gene3D" id="2.40.10.120">
    <property type="match status" value="1"/>
</dbReference>
<evidence type="ECO:0000256" key="6">
    <source>
        <dbReference type="PIRSR" id="PIRSR611782-1"/>
    </source>
</evidence>
<reference evidence="9 10" key="1">
    <citation type="journal article" date="2017" name="ISME J.">
        <title>Energy and carbon metabolisms in a deep terrestrial subsurface fluid microbial community.</title>
        <authorList>
            <person name="Momper L."/>
            <person name="Jungbluth S.P."/>
            <person name="Lee M.D."/>
            <person name="Amend J.P."/>
        </authorList>
    </citation>
    <scope>NUCLEOTIDE SEQUENCE [LARGE SCALE GENOMIC DNA]</scope>
    <source>
        <strain evidence="9">SURF_17</strain>
    </source>
</reference>
<organism evidence="9 10">
    <name type="scientific">Candidatus Abyssobacteria bacterium SURF_17</name>
    <dbReference type="NCBI Taxonomy" id="2093361"/>
    <lineage>
        <taxon>Bacteria</taxon>
        <taxon>Pseudomonadati</taxon>
        <taxon>Candidatus Hydrogenedentota</taxon>
        <taxon>Candidatus Abyssobacteria</taxon>
    </lineage>
</organism>
<dbReference type="Pfam" id="PF13365">
    <property type="entry name" value="Trypsin_2"/>
    <property type="match status" value="1"/>
</dbReference>
<feature type="binding site" evidence="7">
    <location>
        <begin position="234"/>
        <end position="236"/>
    </location>
    <ligand>
        <name>substrate</name>
    </ligand>
</feature>
<dbReference type="SMART" id="SM00228">
    <property type="entry name" value="PDZ"/>
    <property type="match status" value="2"/>
</dbReference>
<dbReference type="Pfam" id="PF13180">
    <property type="entry name" value="PDZ_2"/>
    <property type="match status" value="2"/>
</dbReference>
<dbReference type="AlphaFoldDB" id="A0A419EU14"/>
<evidence type="ECO:0000256" key="1">
    <source>
        <dbReference type="ARBA" id="ARBA00022670"/>
    </source>
</evidence>
<feature type="active site" description="Charge relay system" evidence="6">
    <location>
        <position position="126"/>
    </location>
</feature>
<evidence type="ECO:0000313" key="9">
    <source>
        <dbReference type="EMBL" id="RJP67567.1"/>
    </source>
</evidence>
<proteinExistence type="predicted"/>
<feature type="active site" description="Charge relay system" evidence="6">
    <location>
        <position position="157"/>
    </location>
</feature>
<protein>
    <submittedName>
        <fullName evidence="9">Do family serine endopeptidase</fullName>
    </submittedName>
</protein>
<dbReference type="InterPro" id="IPR009003">
    <property type="entry name" value="Peptidase_S1_PA"/>
</dbReference>
<keyword evidence="5" id="KW-0720">Serine protease</keyword>
<dbReference type="InterPro" id="IPR051201">
    <property type="entry name" value="Chloro_Bact_Ser_Proteases"/>
</dbReference>
<dbReference type="NCBIfam" id="TIGR02037">
    <property type="entry name" value="degP_htrA_DO"/>
    <property type="match status" value="1"/>
</dbReference>
<feature type="binding site" evidence="7">
    <location>
        <position position="157"/>
    </location>
    <ligand>
        <name>substrate</name>
    </ligand>
</feature>
<feature type="domain" description="PDZ" evidence="8">
    <location>
        <begin position="272"/>
        <end position="368"/>
    </location>
</feature>
<dbReference type="InterPro" id="IPR001940">
    <property type="entry name" value="Peptidase_S1C"/>
</dbReference>
<keyword evidence="3" id="KW-0677">Repeat</keyword>
<evidence type="ECO:0000259" key="8">
    <source>
        <dbReference type="PROSITE" id="PS50106"/>
    </source>
</evidence>
<dbReference type="PANTHER" id="PTHR43343:SF3">
    <property type="entry name" value="PROTEASE DO-LIKE 8, CHLOROPLASTIC"/>
    <property type="match status" value="1"/>
</dbReference>
<dbReference type="SUPFAM" id="SSF50494">
    <property type="entry name" value="Trypsin-like serine proteases"/>
    <property type="match status" value="1"/>
</dbReference>
<keyword evidence="1" id="KW-0645">Protease</keyword>
<evidence type="ECO:0000256" key="3">
    <source>
        <dbReference type="ARBA" id="ARBA00022737"/>
    </source>
</evidence>